<evidence type="ECO:0000256" key="1">
    <source>
        <dbReference type="SAM" id="MobiDB-lite"/>
    </source>
</evidence>
<keyword evidence="3" id="KW-1185">Reference proteome</keyword>
<accession>A0A317PHS9</accession>
<protein>
    <submittedName>
        <fullName evidence="2">Uncharacterized protein</fullName>
    </submittedName>
</protein>
<proteinExistence type="predicted"/>
<evidence type="ECO:0000313" key="3">
    <source>
        <dbReference type="Proteomes" id="UP000246352"/>
    </source>
</evidence>
<sequence length="1249" mass="134186">MTIIVSSGVDLRSLSNCRRRPQLLLLGVAIGAALAGGSSASAQSAVTSASCAGVGCGWNVRGKALDNSAVGNIAVGENTEHESAADEGSIPFQISVDGEVVDESGRRGPPALGTAQSAKPVDRQRKTDVDLSAVDIQVKFDGLDQTTLLNVSTTPIRRTYQTGETVRFLATSNYPAFIDRAEIRIRNSSRVNPVEPVFVLPVSVNGEASWVMPESTVSDFDYVLRVYDAQGRYDETQPLTIARSSQAFDAAAKTVAVAPGMAGDRTALRNIPVYGGAVTVFGRNVPVGYSIEAFGETIPLDPEQSFVVQRILPPGDHAVDVALKGASKSGGLAFSRDINIPKNDWFYVAIADLTIGKRFADSGIEAVRDGDYDSVYTKGRLAFYLKGKIKGRYLLTASGDTREDKIGNLFKGLDSKDAEQVLNRIDPEDYYPVYGDDSTASQDAPTDGKFYVRLERGDSHVMWGNFRTAVTDPTFIGSSRSLYGASAVYRSEEVTSYGERRSEASVYAAQGGTLPQKDQFLATGGSAYFLKRQDVAIDSETVTVEIRDKLTGNLLQTTTLVAGDDYTVNYSQGLVMLAHALSSSTMTTEAVRKSALGGLDVYLVVQYEYTPLVSDTDSYAYGGRAQHWLGEHVRIGVTGMTDTTGDSDYEAMGADLRLQLSKKSFLEAEIARSKGFGFTSTTSTDGGLSSSAGDQIGTLDEAVGAWRLKGTIDLEDIGVKRIKGSVSGYYEDRPKGFSTESQQTTDDRKSWGLRGQFDITDKIGISIGHDQLRVGDGQLRDDTNAGVSWALSEKLKLTAGAARTAIVSPSAILAGKSGYDGSRMDGGLRADYRIDDDRSVYAFAQATVQQNGDIARNDRAGVGGKIQLTEKVGASAEISGGTSGMGGLAGLEYKPTADDSYSVGYRLDPDRASSLDAANELSGTDGGAIVFGARKKVTELASAYTGSSLDLYGRRRSLTQTYGITYTPDTVWTIDGGVQTGSIHDTTIDPTTAKERSDFTRQGISGSVSYNNEATGFRGHVRTELRHEDSQDDTRDGNTYLLASGFTINSSPNWRLLGGLDLMASQSKSGTYDDGTYLKLTTGAAYRPVDNDRFNGLFKYIYLYDVPGSNQISSATTTGETLQQRSHILSADLSYDLYPWLTVGTKHGLRVGEVRGGDVYPDWQASIAYLATARADLHIVRNWDALVEGRVLYMPSAKTADYGALAAIYRHIGDNFKVGAGYNFGRFSDDLSDLTLDDGGVFTNVVGKF</sequence>
<dbReference type="RefSeq" id="WP_110034433.1">
    <property type="nucleotide sequence ID" value="NZ_QGTR01000009.1"/>
</dbReference>
<name>A0A317PHS9_9HYPH</name>
<comment type="caution">
    <text evidence="2">The sequence shown here is derived from an EMBL/GenBank/DDBJ whole genome shotgun (WGS) entry which is preliminary data.</text>
</comment>
<reference evidence="2 3" key="1">
    <citation type="submission" date="2018-05" db="EMBL/GenBank/DDBJ databases">
        <title>Genomic Encyclopedia of Type Strains, Phase IV (KMG-IV): sequencing the most valuable type-strain genomes for metagenomic binning, comparative biology and taxonomic classification.</title>
        <authorList>
            <person name="Goeker M."/>
        </authorList>
    </citation>
    <scope>NUCLEOTIDE SEQUENCE [LARGE SCALE GENOMIC DNA]</scope>
    <source>
        <strain evidence="2 3">DSM 16791</strain>
    </source>
</reference>
<organism evidence="2 3">
    <name type="scientific">Hoeflea marina</name>
    <dbReference type="NCBI Taxonomy" id="274592"/>
    <lineage>
        <taxon>Bacteria</taxon>
        <taxon>Pseudomonadati</taxon>
        <taxon>Pseudomonadota</taxon>
        <taxon>Alphaproteobacteria</taxon>
        <taxon>Hyphomicrobiales</taxon>
        <taxon>Rhizobiaceae</taxon>
        <taxon>Hoeflea</taxon>
    </lineage>
</organism>
<feature type="region of interest" description="Disordered" evidence="1">
    <location>
        <begin position="103"/>
        <end position="126"/>
    </location>
</feature>
<dbReference type="EMBL" id="QGTR01000009">
    <property type="protein sequence ID" value="PWV95607.1"/>
    <property type="molecule type" value="Genomic_DNA"/>
</dbReference>
<dbReference type="AlphaFoldDB" id="A0A317PHS9"/>
<evidence type="ECO:0000313" key="2">
    <source>
        <dbReference type="EMBL" id="PWV95607.1"/>
    </source>
</evidence>
<gene>
    <name evidence="2" type="ORF">DFR52_1092</name>
</gene>
<dbReference type="OrthoDB" id="9773411at2"/>
<dbReference type="Proteomes" id="UP000246352">
    <property type="component" value="Unassembled WGS sequence"/>
</dbReference>